<dbReference type="InterPro" id="IPR020472">
    <property type="entry name" value="WD40_PAC1"/>
</dbReference>
<dbReference type="PROSITE" id="PS50082">
    <property type="entry name" value="WD_REPEATS_2"/>
    <property type="match status" value="4"/>
</dbReference>
<dbReference type="GO" id="GO:0006406">
    <property type="term" value="P:mRNA export from nucleus"/>
    <property type="evidence" value="ECO:0007669"/>
    <property type="project" value="InterPro"/>
</dbReference>
<dbReference type="PANTHER" id="PTHR22839:SF0">
    <property type="entry name" value="THO COMPLEX SUBUNIT 3"/>
    <property type="match status" value="1"/>
</dbReference>
<dbReference type="PROSITE" id="PS50294">
    <property type="entry name" value="WD_REPEATS_REGION"/>
    <property type="match status" value="3"/>
</dbReference>
<dbReference type="InterPro" id="IPR040132">
    <property type="entry name" value="Tex1/THOC3"/>
</dbReference>
<dbReference type="InterPro" id="IPR019775">
    <property type="entry name" value="WD40_repeat_CS"/>
</dbReference>
<dbReference type="InterPro" id="IPR001680">
    <property type="entry name" value="WD40_rpt"/>
</dbReference>
<keyword evidence="1 4" id="KW-0853">WD repeat</keyword>
<feature type="repeat" description="WD" evidence="4">
    <location>
        <begin position="207"/>
        <end position="248"/>
    </location>
</feature>
<dbReference type="AlphaFoldDB" id="A0A7S2BE49"/>
<dbReference type="GO" id="GO:0000445">
    <property type="term" value="C:THO complex part of transcription export complex"/>
    <property type="evidence" value="ECO:0007669"/>
    <property type="project" value="TreeGrafter"/>
</dbReference>
<feature type="repeat" description="WD" evidence="4">
    <location>
        <begin position="64"/>
        <end position="109"/>
    </location>
</feature>
<dbReference type="Pfam" id="PF00400">
    <property type="entry name" value="WD40"/>
    <property type="match status" value="4"/>
</dbReference>
<reference evidence="5" key="1">
    <citation type="submission" date="2021-01" db="EMBL/GenBank/DDBJ databases">
        <authorList>
            <person name="Corre E."/>
            <person name="Pelletier E."/>
            <person name="Niang G."/>
            <person name="Scheremetjew M."/>
            <person name="Finn R."/>
            <person name="Kale V."/>
            <person name="Holt S."/>
            <person name="Cochrane G."/>
            <person name="Meng A."/>
            <person name="Brown T."/>
            <person name="Cohen L."/>
        </authorList>
    </citation>
    <scope>NUCLEOTIDE SEQUENCE</scope>
    <source>
        <strain evidence="5">CCMP1381</strain>
    </source>
</reference>
<dbReference type="PROSITE" id="PS00678">
    <property type="entry name" value="WD_REPEATS_1"/>
    <property type="match status" value="1"/>
</dbReference>
<dbReference type="InterPro" id="IPR015943">
    <property type="entry name" value="WD40/YVTN_repeat-like_dom_sf"/>
</dbReference>
<feature type="repeat" description="WD" evidence="4">
    <location>
        <begin position="249"/>
        <end position="290"/>
    </location>
</feature>
<dbReference type="InterPro" id="IPR036322">
    <property type="entry name" value="WD40_repeat_dom_sf"/>
</dbReference>
<keyword evidence="2" id="KW-0677">Repeat</keyword>
<dbReference type="SUPFAM" id="SSF50978">
    <property type="entry name" value="WD40 repeat-like"/>
    <property type="match status" value="1"/>
</dbReference>
<accession>A0A7S2BE49</accession>
<organism evidence="5">
    <name type="scientific">Octactis speculum</name>
    <dbReference type="NCBI Taxonomy" id="3111310"/>
    <lineage>
        <taxon>Eukaryota</taxon>
        <taxon>Sar</taxon>
        <taxon>Stramenopiles</taxon>
        <taxon>Ochrophyta</taxon>
        <taxon>Dictyochophyceae</taxon>
        <taxon>Dictyochales</taxon>
        <taxon>Dictyochaceae</taxon>
        <taxon>Octactis</taxon>
    </lineage>
</organism>
<evidence type="ECO:0008006" key="6">
    <source>
        <dbReference type="Google" id="ProtNLM"/>
    </source>
</evidence>
<feature type="repeat" description="WD" evidence="4">
    <location>
        <begin position="19"/>
        <end position="60"/>
    </location>
</feature>
<evidence type="ECO:0000256" key="2">
    <source>
        <dbReference type="ARBA" id="ARBA00022737"/>
    </source>
</evidence>
<dbReference type="SMART" id="SM00320">
    <property type="entry name" value="WD40"/>
    <property type="match status" value="5"/>
</dbReference>
<dbReference type="PRINTS" id="PR00320">
    <property type="entry name" value="GPROTEINBRPT"/>
</dbReference>
<evidence type="ECO:0000256" key="3">
    <source>
        <dbReference type="ARBA" id="ARBA00046343"/>
    </source>
</evidence>
<comment type="similarity">
    <text evidence="3">Belongs to the THOC3 family.</text>
</comment>
<gene>
    <name evidence="5" type="ORF">DSPE1174_LOCUS7261</name>
</gene>
<protein>
    <recommendedName>
        <fullName evidence="6">Anaphase-promoting complex subunit 4 WD40 domain-containing protein</fullName>
    </recommendedName>
</protein>
<evidence type="ECO:0000256" key="1">
    <source>
        <dbReference type="ARBA" id="ARBA00022574"/>
    </source>
</evidence>
<dbReference type="Gene3D" id="2.130.10.10">
    <property type="entry name" value="YVTN repeat-like/Quinoprotein amine dehydrogenase"/>
    <property type="match status" value="2"/>
</dbReference>
<evidence type="ECO:0000313" key="5">
    <source>
        <dbReference type="EMBL" id="CAD9394322.1"/>
    </source>
</evidence>
<evidence type="ECO:0000256" key="4">
    <source>
        <dbReference type="PROSITE-ProRule" id="PRU00221"/>
    </source>
</evidence>
<sequence>MMDSSSSSHTISPHYCDAIMGHSKDVSSVAWNSSANQLATGSDDRTARIYDVDDHGHAKQVARLDTHFGAVVQLCWDPTSEVKLATLASGDRDKTVRIWDTRASHKPMKEIKNLHEYINIAWSADGNQIAVGSSVGSCGSSPKDDSAKDYVSVIDVRTHRVRKHKFPWEVNEFCFSPNSKFMLLTTENGTVEVYRLGDRDSVKVRSIQAHTDDCYCLAIDPTNQYLAVGSKDSLVSLWELDDMICLRALGEHNTPVRTLSFSPCGQYLAAASYDHLMDISSVETGARIHAIDTNCGINQVAWQPKADSCIVAVARDTKNDRTAREDQSFVRLVQVPRPE</sequence>
<dbReference type="PANTHER" id="PTHR22839">
    <property type="entry name" value="THO COMPLEX SUBUNIT 3 THO3"/>
    <property type="match status" value="1"/>
</dbReference>
<dbReference type="EMBL" id="HBGS01013723">
    <property type="protein sequence ID" value="CAD9394322.1"/>
    <property type="molecule type" value="Transcribed_RNA"/>
</dbReference>
<name>A0A7S2BE49_9STRA</name>
<proteinExistence type="inferred from homology"/>